<dbReference type="InterPro" id="IPR009081">
    <property type="entry name" value="PP-bd_ACP"/>
</dbReference>
<protein>
    <recommendedName>
        <fullName evidence="1">Carrier domain-containing protein</fullName>
    </recommendedName>
</protein>
<reference evidence="2" key="1">
    <citation type="journal article" date="2014" name="Int. J. Syst. Evol. Microbiol.">
        <title>Complete genome sequence of Corynebacterium casei LMG S-19264T (=DSM 44701T), isolated from a smear-ripened cheese.</title>
        <authorList>
            <consortium name="US DOE Joint Genome Institute (JGI-PGF)"/>
            <person name="Walter F."/>
            <person name="Albersmeier A."/>
            <person name="Kalinowski J."/>
            <person name="Ruckert C."/>
        </authorList>
    </citation>
    <scope>NUCLEOTIDE SEQUENCE</scope>
    <source>
        <strain evidence="2">JCM 4637</strain>
    </source>
</reference>
<dbReference type="SUPFAM" id="SSF47336">
    <property type="entry name" value="ACP-like"/>
    <property type="match status" value="1"/>
</dbReference>
<dbReference type="Gene3D" id="1.10.1200.10">
    <property type="entry name" value="ACP-like"/>
    <property type="match status" value="1"/>
</dbReference>
<dbReference type="InterPro" id="IPR036736">
    <property type="entry name" value="ACP-like_sf"/>
</dbReference>
<feature type="domain" description="Carrier" evidence="1">
    <location>
        <begin position="5"/>
        <end position="81"/>
    </location>
</feature>
<reference evidence="2" key="2">
    <citation type="submission" date="2020-09" db="EMBL/GenBank/DDBJ databases">
        <authorList>
            <person name="Sun Q."/>
            <person name="Ohkuma M."/>
        </authorList>
    </citation>
    <scope>NUCLEOTIDE SEQUENCE</scope>
    <source>
        <strain evidence="2">JCM 4637</strain>
    </source>
</reference>
<dbReference type="AlphaFoldDB" id="A0A918X003"/>
<comment type="caution">
    <text evidence="2">The sequence shown here is derived from an EMBL/GenBank/DDBJ whole genome shotgun (WGS) entry which is preliminary data.</text>
</comment>
<dbReference type="RefSeq" id="WP_189824949.1">
    <property type="nucleotide sequence ID" value="NZ_BMVC01000008.1"/>
</dbReference>
<dbReference type="EMBL" id="BMVC01000008">
    <property type="protein sequence ID" value="GHC99661.1"/>
    <property type="molecule type" value="Genomic_DNA"/>
</dbReference>
<dbReference type="Proteomes" id="UP000638353">
    <property type="component" value="Unassembled WGS sequence"/>
</dbReference>
<gene>
    <name evidence="2" type="ORF">GCM10010334_43450</name>
</gene>
<evidence type="ECO:0000313" key="2">
    <source>
        <dbReference type="EMBL" id="GHC99661.1"/>
    </source>
</evidence>
<name>A0A918X003_9ACTN</name>
<proteinExistence type="predicted"/>
<sequence length="87" mass="9312">MTLPADTLHRVTAIVAAVAQLPVEEITPDSRLVEDLDLDSLQVVEIAVRAEEELGAPVDDALLAEPETTVARCARVVHEASAEQART</sequence>
<dbReference type="PROSITE" id="PS50075">
    <property type="entry name" value="CARRIER"/>
    <property type="match status" value="1"/>
</dbReference>
<evidence type="ECO:0000259" key="1">
    <source>
        <dbReference type="PROSITE" id="PS50075"/>
    </source>
</evidence>
<accession>A0A918X003</accession>
<evidence type="ECO:0000313" key="3">
    <source>
        <dbReference type="Proteomes" id="UP000638353"/>
    </source>
</evidence>
<organism evidence="2 3">
    <name type="scientific">Streptomyces finlayi</name>
    <dbReference type="NCBI Taxonomy" id="67296"/>
    <lineage>
        <taxon>Bacteria</taxon>
        <taxon>Bacillati</taxon>
        <taxon>Actinomycetota</taxon>
        <taxon>Actinomycetes</taxon>
        <taxon>Kitasatosporales</taxon>
        <taxon>Streptomycetaceae</taxon>
        <taxon>Streptomyces</taxon>
    </lineage>
</organism>
<dbReference type="Pfam" id="PF00550">
    <property type="entry name" value="PP-binding"/>
    <property type="match status" value="1"/>
</dbReference>